<sequence length="296" mass="30414">MSAWTSPLDLHDDSVDFARNRVDEDAERARARTYAASARARALGGIVDADDAPDVCVIAVGSDAARAIALGCARACDGTPRGAVVTSASDAEGRATRASALGERARFGSACAASVTTIHVGRRARGTGAVAIAETSGDVSGTCARAWARETLRACGVRGGSKTKVLALTSCSETETSEAEMTAGEIDRVVAYGLDTGALRAELEGSAWPAPPRAYPVGRLLESVGASALMSACDALGVAARVVAIPESEPVRVLYCGADLNAVNEAAAHASALLGRVVEHDYKPRLAPMRAENVYA</sequence>
<evidence type="ECO:0000313" key="1">
    <source>
        <dbReference type="EMBL" id="OUS45800.1"/>
    </source>
</evidence>
<proteinExistence type="predicted"/>
<accession>A0A1Y5I898</accession>
<dbReference type="AlphaFoldDB" id="A0A1Y5I898"/>
<gene>
    <name evidence="1" type="ORF">BE221DRAFT_75986</name>
</gene>
<name>A0A1Y5I898_OSTTA</name>
<dbReference type="EMBL" id="KZ155785">
    <property type="protein sequence ID" value="OUS45800.1"/>
    <property type="molecule type" value="Genomic_DNA"/>
</dbReference>
<organism evidence="1">
    <name type="scientific">Ostreococcus tauri</name>
    <name type="common">Marine green alga</name>
    <dbReference type="NCBI Taxonomy" id="70448"/>
    <lineage>
        <taxon>Eukaryota</taxon>
        <taxon>Viridiplantae</taxon>
        <taxon>Chlorophyta</taxon>
        <taxon>Mamiellophyceae</taxon>
        <taxon>Mamiellales</taxon>
        <taxon>Bathycoccaceae</taxon>
        <taxon>Ostreococcus</taxon>
    </lineage>
</organism>
<dbReference type="Proteomes" id="UP000195557">
    <property type="component" value="Unassembled WGS sequence"/>
</dbReference>
<protein>
    <submittedName>
        <fullName evidence="1">Uncharacterized protein</fullName>
    </submittedName>
</protein>
<reference evidence="1" key="1">
    <citation type="submission" date="2017-04" db="EMBL/GenBank/DDBJ databases">
        <title>Population genomics of picophytoplankton unveils novel chromosome hypervariability.</title>
        <authorList>
            <consortium name="DOE Joint Genome Institute"/>
            <person name="Blanc-Mathieu R."/>
            <person name="Krasovec M."/>
            <person name="Hebrard M."/>
            <person name="Yau S."/>
            <person name="Desgranges E."/>
            <person name="Martin J."/>
            <person name="Schackwitz W."/>
            <person name="Kuo A."/>
            <person name="Salin G."/>
            <person name="Donnadieu C."/>
            <person name="Desdevises Y."/>
            <person name="Sanchez-Ferandin S."/>
            <person name="Moreau H."/>
            <person name="Rivals E."/>
            <person name="Grigoriev I.V."/>
            <person name="Grimsley N."/>
            <person name="Eyre-Walker A."/>
            <person name="Piganeau G."/>
        </authorList>
    </citation>
    <scope>NUCLEOTIDE SEQUENCE [LARGE SCALE GENOMIC DNA]</scope>
    <source>
        <strain evidence="1">RCC 1115</strain>
    </source>
</reference>